<dbReference type="PANTHER" id="PTHR30055">
    <property type="entry name" value="HTH-TYPE TRANSCRIPTIONAL REGULATOR RUTR"/>
    <property type="match status" value="1"/>
</dbReference>
<dbReference type="PROSITE" id="PS50977">
    <property type="entry name" value="HTH_TETR_2"/>
    <property type="match status" value="1"/>
</dbReference>
<dbReference type="InterPro" id="IPR001647">
    <property type="entry name" value="HTH_TetR"/>
</dbReference>
<dbReference type="SUPFAM" id="SSF48498">
    <property type="entry name" value="Tetracyclin repressor-like, C-terminal domain"/>
    <property type="match status" value="1"/>
</dbReference>
<gene>
    <name evidence="4" type="ORF">EP51_17710</name>
</gene>
<dbReference type="Gene3D" id="1.10.357.10">
    <property type="entry name" value="Tetracycline Repressor, domain 2"/>
    <property type="match status" value="1"/>
</dbReference>
<sequence>MSRAESNRTYSGQPVAERRVARRARFLDSALSVFAEKTYARSSISDICARAGLSRRQFYEEFDSREDILLALYDTIQDEARDAVLAANDRAPSRDPRTVAGTVMTAYIESVGTDERRARIIFVEVVGAGPRVEQYRLERRTQWARLFETVTRTIDGGVVDPPERFAMVSIAFIGAVNDLAHHWSTASPRPSASVLVDVLSTMLIALVTDQT</sequence>
<name>A0A076EM86_RHOOP</name>
<evidence type="ECO:0000256" key="1">
    <source>
        <dbReference type="ARBA" id="ARBA00023125"/>
    </source>
</evidence>
<dbReference type="eggNOG" id="COG1309">
    <property type="taxonomic scope" value="Bacteria"/>
</dbReference>
<dbReference type="EMBL" id="CP008947">
    <property type="protein sequence ID" value="AII06348.1"/>
    <property type="molecule type" value="Genomic_DNA"/>
</dbReference>
<protein>
    <submittedName>
        <fullName evidence="4">TetR family transcriptional regulator</fullName>
    </submittedName>
</protein>
<dbReference type="InterPro" id="IPR036271">
    <property type="entry name" value="Tet_transcr_reg_TetR-rel_C_sf"/>
</dbReference>
<feature type="domain" description="HTH tetR-type" evidence="3">
    <location>
        <begin position="20"/>
        <end position="80"/>
    </location>
</feature>
<evidence type="ECO:0000313" key="5">
    <source>
        <dbReference type="Proteomes" id="UP000028488"/>
    </source>
</evidence>
<evidence type="ECO:0000313" key="4">
    <source>
        <dbReference type="EMBL" id="AII06348.1"/>
    </source>
</evidence>
<dbReference type="GO" id="GO:0003700">
    <property type="term" value="F:DNA-binding transcription factor activity"/>
    <property type="evidence" value="ECO:0007669"/>
    <property type="project" value="TreeGrafter"/>
</dbReference>
<dbReference type="PANTHER" id="PTHR30055:SF226">
    <property type="entry name" value="HTH-TYPE TRANSCRIPTIONAL REGULATOR PKSA"/>
    <property type="match status" value="1"/>
</dbReference>
<organism evidence="4 5">
    <name type="scientific">Rhodococcus opacus</name>
    <name type="common">Nocardia opaca</name>
    <dbReference type="NCBI Taxonomy" id="37919"/>
    <lineage>
        <taxon>Bacteria</taxon>
        <taxon>Bacillati</taxon>
        <taxon>Actinomycetota</taxon>
        <taxon>Actinomycetes</taxon>
        <taxon>Mycobacteriales</taxon>
        <taxon>Nocardiaceae</taxon>
        <taxon>Rhodococcus</taxon>
    </lineage>
</organism>
<dbReference type="PRINTS" id="PR00455">
    <property type="entry name" value="HTHTETR"/>
</dbReference>
<keyword evidence="1 2" id="KW-0238">DNA-binding</keyword>
<evidence type="ECO:0000256" key="2">
    <source>
        <dbReference type="PROSITE-ProRule" id="PRU00335"/>
    </source>
</evidence>
<feature type="DNA-binding region" description="H-T-H motif" evidence="2">
    <location>
        <begin position="43"/>
        <end position="62"/>
    </location>
</feature>
<evidence type="ECO:0000259" key="3">
    <source>
        <dbReference type="PROSITE" id="PS50977"/>
    </source>
</evidence>
<dbReference type="Pfam" id="PF00440">
    <property type="entry name" value="TetR_N"/>
    <property type="match status" value="1"/>
</dbReference>
<accession>A0A076EM86</accession>
<dbReference type="GO" id="GO:0000976">
    <property type="term" value="F:transcription cis-regulatory region binding"/>
    <property type="evidence" value="ECO:0007669"/>
    <property type="project" value="TreeGrafter"/>
</dbReference>
<dbReference type="InterPro" id="IPR009057">
    <property type="entry name" value="Homeodomain-like_sf"/>
</dbReference>
<dbReference type="RefSeq" id="WP_128639982.1">
    <property type="nucleotide sequence ID" value="NZ_CP008947.1"/>
</dbReference>
<dbReference type="SUPFAM" id="SSF46689">
    <property type="entry name" value="Homeodomain-like"/>
    <property type="match status" value="1"/>
</dbReference>
<dbReference type="AlphaFoldDB" id="A0A076EM86"/>
<proteinExistence type="predicted"/>
<dbReference type="Proteomes" id="UP000028488">
    <property type="component" value="Chromosome"/>
</dbReference>
<dbReference type="InterPro" id="IPR050109">
    <property type="entry name" value="HTH-type_TetR-like_transc_reg"/>
</dbReference>
<reference evidence="4 5" key="1">
    <citation type="submission" date="2014-07" db="EMBL/GenBank/DDBJ databases">
        <title>Genome Sequence of Rhodococcus opacus Strain R7, a Biodegrader of Mono- and Polycyclic Aromatic Hydrocarbons.</title>
        <authorList>
            <person name="Di Gennaro P."/>
            <person name="Zampolli J."/>
            <person name="Presti I."/>
            <person name="Cappelletti M."/>
            <person name="D'Ursi P."/>
            <person name="Orro A."/>
            <person name="Mezzelani A."/>
            <person name="Milanesi L."/>
        </authorList>
    </citation>
    <scope>NUCLEOTIDE SEQUENCE [LARGE SCALE GENOMIC DNA]</scope>
    <source>
        <strain evidence="4 5">R7</strain>
    </source>
</reference>